<gene>
    <name evidence="1" type="ORF">GCM10017667_55860</name>
</gene>
<dbReference type="Proteomes" id="UP000632849">
    <property type="component" value="Unassembled WGS sequence"/>
</dbReference>
<protein>
    <submittedName>
        <fullName evidence="1">Uncharacterized protein</fullName>
    </submittedName>
</protein>
<proteinExistence type="predicted"/>
<organism evidence="1 2">
    <name type="scientific">Streptomyces filamentosus</name>
    <name type="common">Streptomyces roseosporus</name>
    <dbReference type="NCBI Taxonomy" id="67294"/>
    <lineage>
        <taxon>Bacteria</taxon>
        <taxon>Bacillati</taxon>
        <taxon>Actinomycetota</taxon>
        <taxon>Actinomycetes</taxon>
        <taxon>Kitasatosporales</taxon>
        <taxon>Streptomycetaceae</taxon>
        <taxon>Streptomyces</taxon>
    </lineage>
</organism>
<comment type="caution">
    <text evidence="1">The sequence shown here is derived from an EMBL/GenBank/DDBJ whole genome shotgun (WGS) entry which is preliminary data.</text>
</comment>
<reference evidence="1" key="1">
    <citation type="journal article" date="2014" name="Int. J. Syst. Evol. Microbiol.">
        <title>Complete genome sequence of Corynebacterium casei LMG S-19264T (=DSM 44701T), isolated from a smear-ripened cheese.</title>
        <authorList>
            <consortium name="US DOE Joint Genome Institute (JGI-PGF)"/>
            <person name="Walter F."/>
            <person name="Albersmeier A."/>
            <person name="Kalinowski J."/>
            <person name="Ruckert C."/>
        </authorList>
    </citation>
    <scope>NUCLEOTIDE SEQUENCE</scope>
    <source>
        <strain evidence="1">JCM 4122</strain>
    </source>
</reference>
<dbReference type="EMBL" id="BNBE01000003">
    <property type="protein sequence ID" value="GHG15186.1"/>
    <property type="molecule type" value="Genomic_DNA"/>
</dbReference>
<reference evidence="1" key="2">
    <citation type="submission" date="2020-09" db="EMBL/GenBank/DDBJ databases">
        <authorList>
            <person name="Sun Q."/>
            <person name="Ohkuma M."/>
        </authorList>
    </citation>
    <scope>NUCLEOTIDE SEQUENCE</scope>
    <source>
        <strain evidence="1">JCM 4122</strain>
    </source>
</reference>
<evidence type="ECO:0000313" key="2">
    <source>
        <dbReference type="Proteomes" id="UP000632849"/>
    </source>
</evidence>
<dbReference type="AlphaFoldDB" id="A0A919BVG6"/>
<keyword evidence="2" id="KW-1185">Reference proteome</keyword>
<evidence type="ECO:0000313" key="1">
    <source>
        <dbReference type="EMBL" id="GHG15186.1"/>
    </source>
</evidence>
<name>A0A919BVG6_STRFL</name>
<accession>A0A919BVG6</accession>
<dbReference type="RefSeq" id="WP_190043574.1">
    <property type="nucleotide sequence ID" value="NZ_BNBE01000003.1"/>
</dbReference>
<sequence length="73" mass="8060">MTTFALLTMPLESELAWAEHDARLQIIHSYVTAQTEREATAARWEAVAYDRANPTASSLVAELDAHDYQPAAA</sequence>